<proteinExistence type="predicted"/>
<protein>
    <submittedName>
        <fullName evidence="1">Uncharacterized protein</fullName>
    </submittedName>
</protein>
<dbReference type="AlphaFoldDB" id="A0A0C3RXA9"/>
<organism evidence="1 2">
    <name type="scientific">Phlebiopsis gigantea (strain 11061_1 CR5-6)</name>
    <name type="common">White-rot fungus</name>
    <name type="synonym">Peniophora gigantea</name>
    <dbReference type="NCBI Taxonomy" id="745531"/>
    <lineage>
        <taxon>Eukaryota</taxon>
        <taxon>Fungi</taxon>
        <taxon>Dikarya</taxon>
        <taxon>Basidiomycota</taxon>
        <taxon>Agaricomycotina</taxon>
        <taxon>Agaricomycetes</taxon>
        <taxon>Polyporales</taxon>
        <taxon>Phanerochaetaceae</taxon>
        <taxon>Phlebiopsis</taxon>
    </lineage>
</organism>
<evidence type="ECO:0000313" key="1">
    <source>
        <dbReference type="EMBL" id="KIP06431.1"/>
    </source>
</evidence>
<gene>
    <name evidence="1" type="ORF">PHLGIDRAFT_460905</name>
</gene>
<dbReference type="HOGENOM" id="CLU_1678576_0_0_1"/>
<sequence>MYTFRLRASSKRRSAELIFSRGEYAGGKLWSKMGPNRTSFWAYMALRQPGPTLSCGDGIGSNARWTATTVDTPTTAMLRTMPPALTVRWSRRSYRYRRRILIDCLKTVSSLDGYAKPVRGCHFSRGERFRYPSRRHLCLAGGSPPVSGFEINRAAGS</sequence>
<name>A0A0C3RXA9_PHLG1</name>
<reference evidence="1 2" key="1">
    <citation type="journal article" date="2014" name="PLoS Genet.">
        <title>Analysis of the Phlebiopsis gigantea genome, transcriptome and secretome provides insight into its pioneer colonization strategies of wood.</title>
        <authorList>
            <person name="Hori C."/>
            <person name="Ishida T."/>
            <person name="Igarashi K."/>
            <person name="Samejima M."/>
            <person name="Suzuki H."/>
            <person name="Master E."/>
            <person name="Ferreira P."/>
            <person name="Ruiz-Duenas F.J."/>
            <person name="Held B."/>
            <person name="Canessa P."/>
            <person name="Larrondo L.F."/>
            <person name="Schmoll M."/>
            <person name="Druzhinina I.S."/>
            <person name="Kubicek C.P."/>
            <person name="Gaskell J.A."/>
            <person name="Kersten P."/>
            <person name="St John F."/>
            <person name="Glasner J."/>
            <person name="Sabat G."/>
            <person name="Splinter BonDurant S."/>
            <person name="Syed K."/>
            <person name="Yadav J."/>
            <person name="Mgbeahuruike A.C."/>
            <person name="Kovalchuk A."/>
            <person name="Asiegbu F.O."/>
            <person name="Lackner G."/>
            <person name="Hoffmeister D."/>
            <person name="Rencoret J."/>
            <person name="Gutierrez A."/>
            <person name="Sun H."/>
            <person name="Lindquist E."/>
            <person name="Barry K."/>
            <person name="Riley R."/>
            <person name="Grigoriev I.V."/>
            <person name="Henrissat B."/>
            <person name="Kues U."/>
            <person name="Berka R.M."/>
            <person name="Martinez A.T."/>
            <person name="Covert S.F."/>
            <person name="Blanchette R.A."/>
            <person name="Cullen D."/>
        </authorList>
    </citation>
    <scope>NUCLEOTIDE SEQUENCE [LARGE SCALE GENOMIC DNA]</scope>
    <source>
        <strain evidence="1 2">11061_1 CR5-6</strain>
    </source>
</reference>
<accession>A0A0C3RXA9</accession>
<evidence type="ECO:0000313" key="2">
    <source>
        <dbReference type="Proteomes" id="UP000053257"/>
    </source>
</evidence>
<keyword evidence="2" id="KW-1185">Reference proteome</keyword>
<dbReference type="Proteomes" id="UP000053257">
    <property type="component" value="Unassembled WGS sequence"/>
</dbReference>
<dbReference type="EMBL" id="KN840518">
    <property type="protein sequence ID" value="KIP06431.1"/>
    <property type="molecule type" value="Genomic_DNA"/>
</dbReference>